<dbReference type="EMBL" id="PIQO01000002">
    <property type="protein sequence ID" value="PKR86479.1"/>
    <property type="molecule type" value="Genomic_DNA"/>
</dbReference>
<keyword evidence="4" id="KW-1185">Reference proteome</keyword>
<dbReference type="Proteomes" id="UP000233440">
    <property type="component" value="Unassembled WGS sequence"/>
</dbReference>
<dbReference type="Pfam" id="PF01832">
    <property type="entry name" value="Glucosaminidase"/>
    <property type="match status" value="1"/>
</dbReference>
<gene>
    <name evidence="3" type="ORF">CWO92_04165</name>
</gene>
<reference evidence="3 4" key="1">
    <citation type="submission" date="2017-11" db="EMBL/GenBank/DDBJ databases">
        <title>Bacillus camelliae sp. nov., isolated from pu'er tea.</title>
        <authorList>
            <person name="Niu L."/>
        </authorList>
    </citation>
    <scope>NUCLEOTIDE SEQUENCE [LARGE SCALE GENOMIC DNA]</scope>
    <source>
        <strain evidence="3 4">7578-1</strain>
    </source>
</reference>
<evidence type="ECO:0000256" key="1">
    <source>
        <dbReference type="SAM" id="MobiDB-lite"/>
    </source>
</evidence>
<feature type="domain" description="Mannosyl-glycoprotein endo-beta-N-acetylglucosamidase-like" evidence="2">
    <location>
        <begin position="691"/>
        <end position="847"/>
    </location>
</feature>
<dbReference type="GO" id="GO:0004040">
    <property type="term" value="F:amidase activity"/>
    <property type="evidence" value="ECO:0007669"/>
    <property type="project" value="InterPro"/>
</dbReference>
<feature type="compositionally biased region" description="Polar residues" evidence="1">
    <location>
        <begin position="94"/>
        <end position="104"/>
    </location>
</feature>
<feature type="compositionally biased region" description="Basic and acidic residues" evidence="1">
    <location>
        <begin position="107"/>
        <end position="134"/>
    </location>
</feature>
<comment type="caution">
    <text evidence="3">The sequence shown here is derived from an EMBL/GenBank/DDBJ whole genome shotgun (WGS) entry which is preliminary data.</text>
</comment>
<dbReference type="SMART" id="SM00047">
    <property type="entry name" value="LYZ2"/>
    <property type="match status" value="1"/>
</dbReference>
<dbReference type="AlphaFoldDB" id="A0A2N3LPJ1"/>
<dbReference type="OrthoDB" id="9816557at2"/>
<organism evidence="3 4">
    <name type="scientific">Heyndrickxia camelliae</name>
    <dbReference type="NCBI Taxonomy" id="1707093"/>
    <lineage>
        <taxon>Bacteria</taxon>
        <taxon>Bacillati</taxon>
        <taxon>Bacillota</taxon>
        <taxon>Bacilli</taxon>
        <taxon>Bacillales</taxon>
        <taxon>Bacillaceae</taxon>
        <taxon>Heyndrickxia</taxon>
    </lineage>
</organism>
<name>A0A2N3LPJ1_9BACI</name>
<sequence length="853" mass="93067">MLIFVVSPLSSKAATNNSTVPQIDNVKTNVITTEGNDSVELLKESAPNSEVIIQIPSHSTVTILDKGSEYTHVSYDDPNTGEALTGYILNTNLADPTQSTSDTSEANDDKSTNAAEVKDDKSTDTAEAKDDKSTDTTVLEGNNNSTASTDISEQEKQSAATNNVSSDTSSTVTTKRLAQTKTVKSVVVKSDTEISYQALQGIALKSPTNVYQAQDANSSVLKSYAQGSLLKYEAPVQQWYKCTVILNGKPTPGYIYASDVETTDDSENVLIGTALKNPTNVYSEPSLDSKVLKSYAQGKQLKYNQQPKTDWYDCTVIINGVATHGYIKAEDVENVTTEQKSLKGIGLNAPTKIYSKASDSSKTVKTYAQGSVLKYKTFTSDWYVCTVIVNSKKITGYIKKNDVENIVDSQQSLKGIGLTSPTHVYSKASSSAQVLKNYTQGSILKYKTFTSDWYECTVIVNGKKITGYINKNNVENIVESQNSLKGIGLTSPTDVYSKASSSAKVLKNYAQGTVLQYKTFTSDWYECTVIINGSRVTGYIKAGSVDNVVSPQQNMRGIAQKSATKVYSKASTNSKVLKSYSRYTILSYKTFTTNWYECKVYVNGVPTTGYIQKGDVSTQKEINYNISLSEAVAMQMKASPKADGLGTVDATADQVEYYLNPNNFAQNSSEYFQFLLLSSYSGTTASELNNNILKGEGVLEGHGQAFITAAKTYNISELYLISHSFLETGHGTSQLAKGVKINGVTVYNMYGIGATDGNATQNGAQYAYDHGWTTIDKAIIEGAQFVSNNYIHNGQDTLYKMRWNPAGMEEKGYANHQYATDVGWAVKQTSTLSALFNELTIYTLLFEVPVYTL</sequence>
<feature type="compositionally biased region" description="Polar residues" evidence="1">
    <location>
        <begin position="135"/>
        <end position="151"/>
    </location>
</feature>
<proteinExistence type="predicted"/>
<accession>A0A2N3LPJ1</accession>
<dbReference type="Gene3D" id="2.30.30.40">
    <property type="entry name" value="SH3 Domains"/>
    <property type="match status" value="6"/>
</dbReference>
<feature type="compositionally biased region" description="Low complexity" evidence="1">
    <location>
        <begin position="158"/>
        <end position="175"/>
    </location>
</feature>
<dbReference type="Gene3D" id="1.10.530.10">
    <property type="match status" value="1"/>
</dbReference>
<evidence type="ECO:0000259" key="2">
    <source>
        <dbReference type="SMART" id="SM00047"/>
    </source>
</evidence>
<evidence type="ECO:0000313" key="4">
    <source>
        <dbReference type="Proteomes" id="UP000233440"/>
    </source>
</evidence>
<dbReference type="InterPro" id="IPR002901">
    <property type="entry name" value="MGlyc_endo_b_GlcNAc-like_dom"/>
</dbReference>
<evidence type="ECO:0000313" key="3">
    <source>
        <dbReference type="EMBL" id="PKR86479.1"/>
    </source>
</evidence>
<protein>
    <recommendedName>
        <fullName evidence="2">Mannosyl-glycoprotein endo-beta-N-acetylglucosamidase-like domain-containing protein</fullName>
    </recommendedName>
</protein>
<feature type="region of interest" description="Disordered" evidence="1">
    <location>
        <begin position="94"/>
        <end position="175"/>
    </location>
</feature>